<name>A0A6P5EDD3_ANACO</name>
<keyword evidence="2" id="KW-1185">Reference proteome</keyword>
<dbReference type="InterPro" id="IPR004242">
    <property type="entry name" value="Transposase_21"/>
</dbReference>
<proteinExistence type="predicted"/>
<dbReference type="GeneID" id="109704874"/>
<gene>
    <name evidence="3" type="primary">LOC109704874</name>
</gene>
<evidence type="ECO:0000259" key="1">
    <source>
        <dbReference type="Pfam" id="PF13960"/>
    </source>
</evidence>
<evidence type="ECO:0000313" key="3">
    <source>
        <dbReference type="RefSeq" id="XP_020081242.1"/>
    </source>
</evidence>
<reference evidence="3" key="2">
    <citation type="submission" date="2025-08" db="UniProtKB">
        <authorList>
            <consortium name="RefSeq"/>
        </authorList>
    </citation>
    <scope>IDENTIFICATION</scope>
    <source>
        <tissue evidence="3">Leaf</tissue>
    </source>
</reference>
<organism evidence="2 3">
    <name type="scientific">Ananas comosus</name>
    <name type="common">Pineapple</name>
    <name type="synonym">Ananas ananas</name>
    <dbReference type="NCBI Taxonomy" id="4615"/>
    <lineage>
        <taxon>Eukaryota</taxon>
        <taxon>Viridiplantae</taxon>
        <taxon>Streptophyta</taxon>
        <taxon>Embryophyta</taxon>
        <taxon>Tracheophyta</taxon>
        <taxon>Spermatophyta</taxon>
        <taxon>Magnoliopsida</taxon>
        <taxon>Liliopsida</taxon>
        <taxon>Poales</taxon>
        <taxon>Bromeliaceae</taxon>
        <taxon>Bromelioideae</taxon>
        <taxon>Ananas</taxon>
    </lineage>
</organism>
<dbReference type="RefSeq" id="XP_020081242.1">
    <property type="nucleotide sequence ID" value="XM_020225653.1"/>
</dbReference>
<dbReference type="InterPro" id="IPR025452">
    <property type="entry name" value="DUF4218"/>
</dbReference>
<dbReference type="PANTHER" id="PTHR10775:SF182">
    <property type="entry name" value="TRANSPOSON, EN_SPM-LIKE, TRANSPOSASE-ASSOCIATED DOMAIN PROTEIN-RELATED"/>
    <property type="match status" value="1"/>
</dbReference>
<feature type="domain" description="DUF4218" evidence="1">
    <location>
        <begin position="395"/>
        <end position="506"/>
    </location>
</feature>
<evidence type="ECO:0000313" key="2">
    <source>
        <dbReference type="Proteomes" id="UP000515123"/>
    </source>
</evidence>
<dbReference type="Pfam" id="PF13960">
    <property type="entry name" value="DUF4218"/>
    <property type="match status" value="1"/>
</dbReference>
<dbReference type="AlphaFoldDB" id="A0A6P5EDD3"/>
<dbReference type="PANTHER" id="PTHR10775">
    <property type="entry name" value="OS08G0208400 PROTEIN"/>
    <property type="match status" value="1"/>
</dbReference>
<accession>A0A6P5EDD3</accession>
<dbReference type="Proteomes" id="UP000515123">
    <property type="component" value="Unplaced"/>
</dbReference>
<sequence>MRHPADSMAWKSFDELHESFALEPRNVRLGLASDGFQPFGDSRKSYSIWPVVLIPYNLPPWMCMKQSNFILSMLISGPESPGDAIDIYLQPLIKELKELWEVGVETFDASTRQNFQLHAALLWTINDFPAYGNLSGWSTKGKLACPCCNKNTFSIRLTNGSKQCYMGHRRYLPSKHKWRNDKYSFDGTKERGYAPKLFSGDEILEQVQDLEGVILTKAANKRVKISHSNRGDNWNKKSIFFELSYWKTLLLRHNLDLMHIEKNIFDNIHGTLMNIKGKTKDTMKSRLDLQAMNIRPELHPLRKGDKFVLPVASYMLSPNEKHTFCLFLKQLRVPDGFSSNISHCINLKEHKISGLKSHDCHIMLQRLLPLALRGLLPKEVYEPLIELCLFFTVVGSKTLKADDLDQIEAQIPITLCKLERIFPPSFFDIMLHLPIHLANEAKIGGPSQYRSMYSIERYLYTLKGFICNRACPEGSIAEGHIANECMTFCSRYLHGIETKFNRHERNYDGRDNTSVEGLSIFSQLGKALGAGTIYDLDANKLEQAQLYI</sequence>
<reference evidence="2" key="1">
    <citation type="journal article" date="2015" name="Nat. Genet.">
        <title>The pineapple genome and the evolution of CAM photosynthesis.</title>
        <authorList>
            <person name="Ming R."/>
            <person name="VanBuren R."/>
            <person name="Wai C.M."/>
            <person name="Tang H."/>
            <person name="Schatz M.C."/>
            <person name="Bowers J.E."/>
            <person name="Lyons E."/>
            <person name="Wang M.L."/>
            <person name="Chen J."/>
            <person name="Biggers E."/>
            <person name="Zhang J."/>
            <person name="Huang L."/>
            <person name="Zhang L."/>
            <person name="Miao W."/>
            <person name="Zhang J."/>
            <person name="Ye Z."/>
            <person name="Miao C."/>
            <person name="Lin Z."/>
            <person name="Wang H."/>
            <person name="Zhou H."/>
            <person name="Yim W.C."/>
            <person name="Priest H.D."/>
            <person name="Zheng C."/>
            <person name="Woodhouse M."/>
            <person name="Edger P.P."/>
            <person name="Guyot R."/>
            <person name="Guo H.B."/>
            <person name="Guo H."/>
            <person name="Zheng G."/>
            <person name="Singh R."/>
            <person name="Sharma A."/>
            <person name="Min X."/>
            <person name="Zheng Y."/>
            <person name="Lee H."/>
            <person name="Gurtowski J."/>
            <person name="Sedlazeck F.J."/>
            <person name="Harkess A."/>
            <person name="McKain M.R."/>
            <person name="Liao Z."/>
            <person name="Fang J."/>
            <person name="Liu J."/>
            <person name="Zhang X."/>
            <person name="Zhang Q."/>
            <person name="Hu W."/>
            <person name="Qin Y."/>
            <person name="Wang K."/>
            <person name="Chen L.Y."/>
            <person name="Shirley N."/>
            <person name="Lin Y.R."/>
            <person name="Liu L.Y."/>
            <person name="Hernandez A.G."/>
            <person name="Wright C.L."/>
            <person name="Bulone V."/>
            <person name="Tuskan G.A."/>
            <person name="Heath K."/>
            <person name="Zee F."/>
            <person name="Moore P.H."/>
            <person name="Sunkar R."/>
            <person name="Leebens-Mack J.H."/>
            <person name="Mockler T."/>
            <person name="Bennetzen J.L."/>
            <person name="Freeling M."/>
            <person name="Sankoff D."/>
            <person name="Paterson A.H."/>
            <person name="Zhu X."/>
            <person name="Yang X."/>
            <person name="Smith J.A."/>
            <person name="Cushman J.C."/>
            <person name="Paull R.E."/>
            <person name="Yu Q."/>
        </authorList>
    </citation>
    <scope>NUCLEOTIDE SEQUENCE [LARGE SCALE GENOMIC DNA]</scope>
    <source>
        <strain evidence="2">cv. F153</strain>
    </source>
</reference>
<protein>
    <submittedName>
        <fullName evidence="3">Uncharacterized protein LOC109704874</fullName>
    </submittedName>
</protein>
<dbReference type="OrthoDB" id="783900at2759"/>
<dbReference type="Pfam" id="PF02992">
    <property type="entry name" value="Transposase_21"/>
    <property type="match status" value="1"/>
</dbReference>